<protein>
    <submittedName>
        <fullName evidence="1">Uncharacterized protein</fullName>
    </submittedName>
</protein>
<gene>
    <name evidence="1" type="ORF">NP493_179g01033</name>
</gene>
<name>A0AAD9UF79_RIDPI</name>
<proteinExistence type="predicted"/>
<dbReference type="AlphaFoldDB" id="A0AAD9UF79"/>
<dbReference type="Proteomes" id="UP001209878">
    <property type="component" value="Unassembled WGS sequence"/>
</dbReference>
<dbReference type="EMBL" id="JAODUO010000178">
    <property type="protein sequence ID" value="KAK2187099.1"/>
    <property type="molecule type" value="Genomic_DNA"/>
</dbReference>
<evidence type="ECO:0000313" key="2">
    <source>
        <dbReference type="Proteomes" id="UP001209878"/>
    </source>
</evidence>
<reference evidence="1" key="1">
    <citation type="journal article" date="2023" name="Mol. Biol. Evol.">
        <title>Third-Generation Sequencing Reveals the Adaptive Role of the Epigenome in Three Deep-Sea Polychaetes.</title>
        <authorList>
            <person name="Perez M."/>
            <person name="Aroh O."/>
            <person name="Sun Y."/>
            <person name="Lan Y."/>
            <person name="Juniper S.K."/>
            <person name="Young C.R."/>
            <person name="Angers B."/>
            <person name="Qian P.Y."/>
        </authorList>
    </citation>
    <scope>NUCLEOTIDE SEQUENCE</scope>
    <source>
        <strain evidence="1">R07B-5</strain>
    </source>
</reference>
<keyword evidence="2" id="KW-1185">Reference proteome</keyword>
<sequence length="169" mass="19220">MGGKRTGRCSFLRRLMGLVSGESFDPEYRIKFLDEVGRLENLDQQDRKMFKRGDLISAYRDKTQELKKMQTKLSAIQHSLLVLKEEYDTIQASCDLCLSDDLDDLVETVINAYENKFGDGPSSADNVIDMLADIMEFSQAFTFTSPNLIPPQLTKEFKGGRRGDIYGKE</sequence>
<comment type="caution">
    <text evidence="1">The sequence shown here is derived from an EMBL/GenBank/DDBJ whole genome shotgun (WGS) entry which is preliminary data.</text>
</comment>
<evidence type="ECO:0000313" key="1">
    <source>
        <dbReference type="EMBL" id="KAK2187099.1"/>
    </source>
</evidence>
<organism evidence="1 2">
    <name type="scientific">Ridgeia piscesae</name>
    <name type="common">Tubeworm</name>
    <dbReference type="NCBI Taxonomy" id="27915"/>
    <lineage>
        <taxon>Eukaryota</taxon>
        <taxon>Metazoa</taxon>
        <taxon>Spiralia</taxon>
        <taxon>Lophotrochozoa</taxon>
        <taxon>Annelida</taxon>
        <taxon>Polychaeta</taxon>
        <taxon>Sedentaria</taxon>
        <taxon>Canalipalpata</taxon>
        <taxon>Sabellida</taxon>
        <taxon>Siboglinidae</taxon>
        <taxon>Ridgeia</taxon>
    </lineage>
</organism>
<accession>A0AAD9UF79</accession>